<feature type="transmembrane region" description="Helical" evidence="9">
    <location>
        <begin position="217"/>
        <end position="237"/>
    </location>
</feature>
<dbReference type="PRINTS" id="PR00237">
    <property type="entry name" value="GPCRRHODOPSN"/>
</dbReference>
<keyword evidence="11" id="KW-1185">Reference proteome</keyword>
<dbReference type="PROSITE" id="PS00237">
    <property type="entry name" value="G_PROTEIN_RECEP_F1_1"/>
    <property type="match status" value="1"/>
</dbReference>
<keyword evidence="5 9" id="KW-0472">Membrane</keyword>
<accession>A0ABM0GKA5</accession>
<dbReference type="GeneID" id="100377410"/>
<evidence type="ECO:0000256" key="7">
    <source>
        <dbReference type="ARBA" id="ARBA00023224"/>
    </source>
</evidence>
<dbReference type="PROSITE" id="PS50262">
    <property type="entry name" value="G_PROTEIN_RECEP_F1_2"/>
    <property type="match status" value="1"/>
</dbReference>
<feature type="transmembrane region" description="Helical" evidence="9">
    <location>
        <begin position="311"/>
        <end position="338"/>
    </location>
</feature>
<evidence type="ECO:0000259" key="10">
    <source>
        <dbReference type="PROSITE" id="PS50262"/>
    </source>
</evidence>
<dbReference type="Gene3D" id="1.20.1070.10">
    <property type="entry name" value="Rhodopsin 7-helix transmembrane proteins"/>
    <property type="match status" value="1"/>
</dbReference>
<feature type="transmembrane region" description="Helical" evidence="9">
    <location>
        <begin position="350"/>
        <end position="373"/>
    </location>
</feature>
<feature type="transmembrane region" description="Helical" evidence="9">
    <location>
        <begin position="86"/>
        <end position="105"/>
    </location>
</feature>
<evidence type="ECO:0000256" key="4">
    <source>
        <dbReference type="ARBA" id="ARBA00023040"/>
    </source>
</evidence>
<feature type="domain" description="G-protein coupled receptors family 1 profile" evidence="10">
    <location>
        <begin position="66"/>
        <end position="370"/>
    </location>
</feature>
<dbReference type="SUPFAM" id="SSF81321">
    <property type="entry name" value="Family A G protein-coupled receptor-like"/>
    <property type="match status" value="1"/>
</dbReference>
<reference evidence="12" key="1">
    <citation type="submission" date="2025-08" db="UniProtKB">
        <authorList>
            <consortium name="RefSeq"/>
        </authorList>
    </citation>
    <scope>IDENTIFICATION</scope>
    <source>
        <tissue evidence="12">Testes</tissue>
    </source>
</reference>
<proteinExistence type="inferred from homology"/>
<gene>
    <name evidence="12" type="primary">LOC100377410</name>
</gene>
<keyword evidence="2 8" id="KW-0812">Transmembrane</keyword>
<feature type="transmembrane region" description="Helical" evidence="9">
    <location>
        <begin position="169"/>
        <end position="187"/>
    </location>
</feature>
<dbReference type="RefSeq" id="XP_002731735.2">
    <property type="nucleotide sequence ID" value="XM_002731689.2"/>
</dbReference>
<keyword evidence="6 8" id="KW-0675">Receptor</keyword>
<evidence type="ECO:0000256" key="6">
    <source>
        <dbReference type="ARBA" id="ARBA00023170"/>
    </source>
</evidence>
<comment type="similarity">
    <text evidence="8">Belongs to the G-protein coupled receptor 1 family.</text>
</comment>
<dbReference type="InterPro" id="IPR017452">
    <property type="entry name" value="GPCR_Rhodpsn_7TM"/>
</dbReference>
<dbReference type="InterPro" id="IPR000276">
    <property type="entry name" value="GPCR_Rhodpsn"/>
</dbReference>
<feature type="transmembrane region" description="Helical" evidence="9">
    <location>
        <begin position="48"/>
        <end position="74"/>
    </location>
</feature>
<keyword evidence="3 9" id="KW-1133">Transmembrane helix</keyword>
<evidence type="ECO:0000256" key="2">
    <source>
        <dbReference type="ARBA" id="ARBA00022692"/>
    </source>
</evidence>
<name>A0ABM0GKA5_SACKO</name>
<evidence type="ECO:0000313" key="12">
    <source>
        <dbReference type="RefSeq" id="XP_002731735.2"/>
    </source>
</evidence>
<evidence type="ECO:0000256" key="9">
    <source>
        <dbReference type="SAM" id="Phobius"/>
    </source>
</evidence>
<feature type="transmembrane region" description="Helical" evidence="9">
    <location>
        <begin position="125"/>
        <end position="149"/>
    </location>
</feature>
<dbReference type="Pfam" id="PF00001">
    <property type="entry name" value="7tm_1"/>
    <property type="match status" value="1"/>
</dbReference>
<dbReference type="PANTHER" id="PTHR45695:SF15">
    <property type="entry name" value="OPSIN RH2"/>
    <property type="match status" value="1"/>
</dbReference>
<evidence type="ECO:0000256" key="1">
    <source>
        <dbReference type="ARBA" id="ARBA00004141"/>
    </source>
</evidence>
<dbReference type="Proteomes" id="UP000694865">
    <property type="component" value="Unplaced"/>
</dbReference>
<sequence length="460" mass="52845">MKHELHNFTMTAPSSTTEYNDNIADNGTLDWSNDTLWFHPPDPPPMMVWLPTVIVYAITFFVGLTGNVLVLFSIQRCRRLQNVTNTFLASLATADLILIVIVIPFQTPTYFQWRWELGEFMCKALSYLTLLSSSCSVFMLTAMSVERYLVIVHPLLAKSMITMGRTRKVIVGVWLVAIIYSVPPLYFKKQLSWDFPNFTVYHTCTTIWPSDVWGKAYSLYLLFGMYIIPFLVMYFCYARIIHELWRSTLISRKMQNMPENYKLCSKQNGGGESRYLTVPEESSLGLGAKSAKNKQRRFKKKYNSEHARKQLIWMLLLVVLLFMICWGPLLWLICLIEFGYIPRYSHFKTYLAIAFNLLSYLNSCMNPICYAFISRTFRNCFFWAIKTCCRVSGTQDTHRPSATSSIISKGVSSVYTRALIERSSLADIATDAATTSKHVLDTNKTLRASFTSAHRAQSTI</sequence>
<evidence type="ECO:0000313" key="11">
    <source>
        <dbReference type="Proteomes" id="UP000694865"/>
    </source>
</evidence>
<evidence type="ECO:0000256" key="8">
    <source>
        <dbReference type="RuleBase" id="RU000688"/>
    </source>
</evidence>
<comment type="subcellular location">
    <subcellularLocation>
        <location evidence="1">Membrane</location>
        <topology evidence="1">Multi-pass membrane protein</topology>
    </subcellularLocation>
</comment>
<keyword evidence="7 8" id="KW-0807">Transducer</keyword>
<protein>
    <submittedName>
        <fullName evidence="12">Cholecystokinin receptor type A-like</fullName>
    </submittedName>
</protein>
<keyword evidence="4 8" id="KW-0297">G-protein coupled receptor</keyword>
<dbReference type="PANTHER" id="PTHR45695">
    <property type="entry name" value="LEUCOKININ RECEPTOR-RELATED"/>
    <property type="match status" value="1"/>
</dbReference>
<evidence type="ECO:0000256" key="3">
    <source>
        <dbReference type="ARBA" id="ARBA00022989"/>
    </source>
</evidence>
<organism evidence="11 12">
    <name type="scientific">Saccoglossus kowalevskii</name>
    <name type="common">Acorn worm</name>
    <dbReference type="NCBI Taxonomy" id="10224"/>
    <lineage>
        <taxon>Eukaryota</taxon>
        <taxon>Metazoa</taxon>
        <taxon>Hemichordata</taxon>
        <taxon>Enteropneusta</taxon>
        <taxon>Harrimaniidae</taxon>
        <taxon>Saccoglossus</taxon>
    </lineage>
</organism>
<evidence type="ECO:0000256" key="5">
    <source>
        <dbReference type="ARBA" id="ARBA00023136"/>
    </source>
</evidence>